<dbReference type="Pfam" id="PF02121">
    <property type="entry name" value="IP_trans"/>
    <property type="match status" value="1"/>
</dbReference>
<dbReference type="GO" id="GO:0035091">
    <property type="term" value="F:phosphatidylinositol binding"/>
    <property type="evidence" value="ECO:0007669"/>
    <property type="project" value="TreeGrafter"/>
</dbReference>
<keyword evidence="2" id="KW-0445">Lipid transport</keyword>
<evidence type="ECO:0000256" key="5">
    <source>
        <dbReference type="ARBA" id="ARBA00051611"/>
    </source>
</evidence>
<dbReference type="PANTHER" id="PTHR10658">
    <property type="entry name" value="PHOSPHATIDYLINOSITOL TRANSFER PROTEIN"/>
    <property type="match status" value="1"/>
</dbReference>
<keyword evidence="11" id="KW-0472">Membrane</keyword>
<evidence type="ECO:0000256" key="10">
    <source>
        <dbReference type="SAM" id="MobiDB-lite"/>
    </source>
</evidence>
<feature type="transmembrane region" description="Helical" evidence="11">
    <location>
        <begin position="12"/>
        <end position="36"/>
    </location>
</feature>
<keyword evidence="11" id="KW-0812">Transmembrane</keyword>
<organism evidence="13 14">
    <name type="scientific">Eptatretus burgeri</name>
    <name type="common">Inshore hagfish</name>
    <dbReference type="NCBI Taxonomy" id="7764"/>
    <lineage>
        <taxon>Eukaryota</taxon>
        <taxon>Metazoa</taxon>
        <taxon>Chordata</taxon>
        <taxon>Craniata</taxon>
        <taxon>Vertebrata</taxon>
        <taxon>Cyclostomata</taxon>
        <taxon>Myxini</taxon>
        <taxon>Myxiniformes</taxon>
        <taxon>Myxinidae</taxon>
        <taxon>Eptatretinae</taxon>
        <taxon>Eptatretus</taxon>
    </lineage>
</organism>
<feature type="compositionally biased region" description="Polar residues" evidence="10">
    <location>
        <begin position="306"/>
        <end position="318"/>
    </location>
</feature>
<keyword evidence="1" id="KW-0813">Transport</keyword>
<evidence type="ECO:0000256" key="11">
    <source>
        <dbReference type="SAM" id="Phobius"/>
    </source>
</evidence>
<proteinExistence type="inferred from homology"/>
<reference evidence="13" key="1">
    <citation type="submission" date="2025-08" db="UniProtKB">
        <authorList>
            <consortium name="Ensembl"/>
        </authorList>
    </citation>
    <scope>IDENTIFICATION</scope>
</reference>
<dbReference type="Ensembl" id="ENSEBUT00000011286.1">
    <property type="protein sequence ID" value="ENSEBUP00000010733.1"/>
    <property type="gene ID" value="ENSEBUG00000006890.1"/>
</dbReference>
<keyword evidence="14" id="KW-1185">Reference proteome</keyword>
<keyword evidence="3" id="KW-0446">Lipid-binding</keyword>
<evidence type="ECO:0000256" key="6">
    <source>
        <dbReference type="ARBA" id="ARBA00055461"/>
    </source>
</evidence>
<comment type="function">
    <text evidence="6">Catalyzes the transfer of phosphatidylinositol (PI) and phosphatidic acid (PA) between membranes. Binds PA derived from the phospholipase D signaling pathway and among the cellular PA species, preferably binds to the C16:0/16:1 and C16:1/18:1 PA species.</text>
</comment>
<keyword evidence="11" id="KW-1133">Transmembrane helix</keyword>
<evidence type="ECO:0000256" key="3">
    <source>
        <dbReference type="ARBA" id="ARBA00023121"/>
    </source>
</evidence>
<dbReference type="GO" id="GO:0008526">
    <property type="term" value="F:phosphatidylinositol transfer activity"/>
    <property type="evidence" value="ECO:0007669"/>
    <property type="project" value="TreeGrafter"/>
</dbReference>
<dbReference type="PRINTS" id="PR00391">
    <property type="entry name" value="PITRANSFER"/>
</dbReference>
<dbReference type="AlphaFoldDB" id="A0A8C4WTT2"/>
<name>A0A8C4WTT2_EPTBU</name>
<dbReference type="Gene3D" id="3.30.530.20">
    <property type="match status" value="1"/>
</dbReference>
<dbReference type="GO" id="GO:0005737">
    <property type="term" value="C:cytoplasm"/>
    <property type="evidence" value="ECO:0007669"/>
    <property type="project" value="UniProtKB-ARBA"/>
</dbReference>
<reference evidence="13" key="2">
    <citation type="submission" date="2025-09" db="UniProtKB">
        <authorList>
            <consortium name="Ensembl"/>
        </authorList>
    </citation>
    <scope>IDENTIFICATION</scope>
</reference>
<feature type="region of interest" description="Disordered" evidence="10">
    <location>
        <begin position="291"/>
        <end position="319"/>
    </location>
</feature>
<dbReference type="InterPro" id="IPR055261">
    <property type="entry name" value="PI_transfer_N"/>
</dbReference>
<sequence>MHWNFGSREDQFFFCCYLSFYLDFALFWLLLSSLFLCFIEINILRLDLSLFTPLPPCPQYQVGQLYMISKHSHEQSEKGEGVEVVSNEPYEDPIYGQGQYTEKRIHLSSKLPGWAQAVVPRIFYVTEKAWNYYPHTITGNLQCSFLPKFSIYIKTKYEDNNGQNDNVFEDDEVEKEVVPLDIAFDELPERYYKESEDPRKFQSWKTQRGPLCEGWRDTFTPIMCSYKLTTVKFEVWGLQTRVEQFVHKAIRDILLAGHRQAFAWIDEWHDMTMEDVREFERVTQEATNSMIGMRSGDPAASGPIPSRSQPSSAPNTPLVTDAPEFFLSIPKDRQRKCSAPETLTLHQKD</sequence>
<evidence type="ECO:0000256" key="1">
    <source>
        <dbReference type="ARBA" id="ARBA00022448"/>
    </source>
</evidence>
<dbReference type="SUPFAM" id="SSF55961">
    <property type="entry name" value="Bet v1-like"/>
    <property type="match status" value="1"/>
</dbReference>
<dbReference type="Proteomes" id="UP000694388">
    <property type="component" value="Unplaced"/>
</dbReference>
<dbReference type="InterPro" id="IPR023393">
    <property type="entry name" value="START-like_dom_sf"/>
</dbReference>
<evidence type="ECO:0000313" key="13">
    <source>
        <dbReference type="Ensembl" id="ENSEBUP00000010733.1"/>
    </source>
</evidence>
<evidence type="ECO:0000313" key="14">
    <source>
        <dbReference type="Proteomes" id="UP000694388"/>
    </source>
</evidence>
<evidence type="ECO:0000256" key="4">
    <source>
        <dbReference type="ARBA" id="ARBA00024146"/>
    </source>
</evidence>
<evidence type="ECO:0000256" key="2">
    <source>
        <dbReference type="ARBA" id="ARBA00023055"/>
    </source>
</evidence>
<dbReference type="PANTHER" id="PTHR10658:SF54">
    <property type="entry name" value="CYTOPLASMIC PHOSPHATIDYLINOSITOL TRANSFER PROTEIN 1"/>
    <property type="match status" value="1"/>
</dbReference>
<evidence type="ECO:0000256" key="9">
    <source>
        <dbReference type="ARBA" id="ARBA00082927"/>
    </source>
</evidence>
<dbReference type="InterPro" id="IPR001666">
    <property type="entry name" value="PI_transfer"/>
</dbReference>
<evidence type="ECO:0000256" key="7">
    <source>
        <dbReference type="ARBA" id="ARBA00061154"/>
    </source>
</evidence>
<evidence type="ECO:0000256" key="8">
    <source>
        <dbReference type="ARBA" id="ARBA00068698"/>
    </source>
</evidence>
<protein>
    <recommendedName>
        <fullName evidence="8">Cytoplasmic phosphatidylinositol transfer protein 1</fullName>
    </recommendedName>
    <alternativeName>
        <fullName evidence="9">Retinal degeneration B homolog beta</fullName>
    </alternativeName>
</protein>
<evidence type="ECO:0000259" key="12">
    <source>
        <dbReference type="Pfam" id="PF02121"/>
    </source>
</evidence>
<comment type="catalytic activity">
    <reaction evidence="4">
        <text>a 1,2-diacyl-sn-glycero-3-phospho-(1D-myo-inositol)(in) = a 1,2-diacyl-sn-glycero-3-phospho-(1D-myo-inositol)(out)</text>
        <dbReference type="Rhea" id="RHEA:38691"/>
        <dbReference type="ChEBI" id="CHEBI:57880"/>
    </reaction>
    <physiologicalReaction direction="left-to-right" evidence="4">
        <dbReference type="Rhea" id="RHEA:38692"/>
    </physiologicalReaction>
</comment>
<feature type="domain" description="Phosphatidylinositol transfer protein N-terminal" evidence="12">
    <location>
        <begin position="58"/>
        <end position="285"/>
    </location>
</feature>
<dbReference type="GeneTree" id="ENSGT00940000163128"/>
<accession>A0A8C4WTT2</accession>
<dbReference type="GO" id="GO:0005634">
    <property type="term" value="C:nucleus"/>
    <property type="evidence" value="ECO:0007669"/>
    <property type="project" value="UniProtKB-ARBA"/>
</dbReference>
<comment type="catalytic activity">
    <reaction evidence="5">
        <text>a 1,2-diacyl-sn-glycero-3-phosphate(in) = a 1,2-diacyl-sn-glycero-3-phosphate(out)</text>
        <dbReference type="Rhea" id="RHEA:36435"/>
        <dbReference type="ChEBI" id="CHEBI:58608"/>
    </reaction>
    <physiologicalReaction direction="left-to-right" evidence="5">
        <dbReference type="Rhea" id="RHEA:36436"/>
    </physiologicalReaction>
</comment>
<comment type="similarity">
    <text evidence="7">Belongs to the PtdIns transfer protein family. PI transfer class IIB subfamily.</text>
</comment>
<dbReference type="FunFam" id="3.30.530.20:FF:000011">
    <property type="entry name" value="cytoplasmic phosphatidylinositol transfer protein 1 isoform X2"/>
    <property type="match status" value="1"/>
</dbReference>